<dbReference type="EMBL" id="KK207839">
    <property type="protein sequence ID" value="EZF52867.1"/>
    <property type="molecule type" value="Genomic_DNA"/>
</dbReference>
<reference evidence="2" key="1">
    <citation type="submission" date="2014-02" db="EMBL/GenBank/DDBJ databases">
        <title>The Genome Sequence of Trichophyton rubrum (morphotype fischeri) CBS 288.86.</title>
        <authorList>
            <consortium name="The Broad Institute Genomics Platform"/>
            <person name="Cuomo C.A."/>
            <person name="White T.C."/>
            <person name="Graser Y."/>
            <person name="Martinez-Rossi N."/>
            <person name="Heitman J."/>
            <person name="Young S.K."/>
            <person name="Zeng Q."/>
            <person name="Gargeya S."/>
            <person name="Abouelleil A."/>
            <person name="Alvarado L."/>
            <person name="Chapman S.B."/>
            <person name="Gainer-Dewar J."/>
            <person name="Goldberg J."/>
            <person name="Griggs A."/>
            <person name="Gujja S."/>
            <person name="Hansen M."/>
            <person name="Howarth C."/>
            <person name="Imamovic A."/>
            <person name="Larimer J."/>
            <person name="Martinez D."/>
            <person name="Murphy C."/>
            <person name="Pearson M.D."/>
            <person name="Persinoti G."/>
            <person name="Poon T."/>
            <person name="Priest M."/>
            <person name="Roberts A.D."/>
            <person name="Saif S."/>
            <person name="Shea T.D."/>
            <person name="Sykes S.N."/>
            <person name="Wortman J."/>
            <person name="Nusbaum C."/>
            <person name="Birren B."/>
        </authorList>
    </citation>
    <scope>NUCLEOTIDE SEQUENCE [LARGE SCALE GENOMIC DNA]</scope>
    <source>
        <strain evidence="2">CBS 288.86</strain>
    </source>
</reference>
<gene>
    <name evidence="2" type="ORF">H103_04078</name>
</gene>
<proteinExistence type="predicted"/>
<organism evidence="2">
    <name type="scientific">Trichophyton rubrum CBS 288.86</name>
    <dbReference type="NCBI Taxonomy" id="1215330"/>
    <lineage>
        <taxon>Eukaryota</taxon>
        <taxon>Fungi</taxon>
        <taxon>Dikarya</taxon>
        <taxon>Ascomycota</taxon>
        <taxon>Pezizomycotina</taxon>
        <taxon>Eurotiomycetes</taxon>
        <taxon>Eurotiomycetidae</taxon>
        <taxon>Onygenales</taxon>
        <taxon>Arthrodermataceae</taxon>
        <taxon>Trichophyton</taxon>
    </lineage>
</organism>
<sequence>MSSKMSHPSSLFDTQIKPRLEDQIHKILDPLSEGQAKQVNTWLELYTETADSLEKRSSSRRCVRRHAQYFARKVYAISAELFVLCSLSYSITGLPKIPAGPFYDQLEQWWAALEGPHNSLFKVTTTICGNLPQYGEDRSNFSAVLPSLTEENVAEPLATHCNLPQPDIPRDGHSTEHSISAMQSNQGQNIRRTRDHDDHGHSGTTYADIDNPERRLPKRPRLESQLSGNPTLFGDGQYLSFSFMKRHLIDKVPEPFRSGMESSKLWKEEQESGGLLVTNCLSLYLPEKINEDAVLLIRIGYYEGFNISNNLGLGDP</sequence>
<protein>
    <submittedName>
        <fullName evidence="2">Uncharacterized protein</fullName>
    </submittedName>
</protein>
<accession>A0A022W3D2</accession>
<feature type="region of interest" description="Disordered" evidence="1">
    <location>
        <begin position="160"/>
        <end position="216"/>
    </location>
</feature>
<feature type="compositionally biased region" description="Basic and acidic residues" evidence="1">
    <location>
        <begin position="192"/>
        <end position="201"/>
    </location>
</feature>
<evidence type="ECO:0000313" key="2">
    <source>
        <dbReference type="EMBL" id="EZF52867.1"/>
    </source>
</evidence>
<evidence type="ECO:0000256" key="1">
    <source>
        <dbReference type="SAM" id="MobiDB-lite"/>
    </source>
</evidence>
<feature type="compositionally biased region" description="Polar residues" evidence="1">
    <location>
        <begin position="177"/>
        <end position="190"/>
    </location>
</feature>
<name>A0A022W3D2_TRIRU</name>
<dbReference type="Proteomes" id="UP000023758">
    <property type="component" value="Unassembled WGS sequence"/>
</dbReference>
<dbReference type="HOGENOM" id="CLU_823788_0_0_1"/>
<dbReference type="AlphaFoldDB" id="A0A022W3D2"/>
<dbReference type="OrthoDB" id="4207285at2759"/>